<dbReference type="eggNOG" id="KOG0048">
    <property type="taxonomic scope" value="Eukaryota"/>
</dbReference>
<evidence type="ECO:0000256" key="4">
    <source>
        <dbReference type="ARBA" id="ARBA00023242"/>
    </source>
</evidence>
<dbReference type="GO" id="GO:0042796">
    <property type="term" value="P:snRNA transcription by RNA polymerase III"/>
    <property type="evidence" value="ECO:0007669"/>
    <property type="project" value="TreeGrafter"/>
</dbReference>
<dbReference type="CDD" id="cd00167">
    <property type="entry name" value="SANT"/>
    <property type="match status" value="3"/>
</dbReference>
<accession>Q23AH8</accession>
<evidence type="ECO:0000256" key="1">
    <source>
        <dbReference type="ARBA" id="ARBA00023015"/>
    </source>
</evidence>
<feature type="domain" description="Myb-like" evidence="6">
    <location>
        <begin position="420"/>
        <end position="471"/>
    </location>
</feature>
<dbReference type="PROSITE" id="PS50090">
    <property type="entry name" value="MYB_LIKE"/>
    <property type="match status" value="3"/>
</dbReference>
<proteinExistence type="predicted"/>
<evidence type="ECO:0000313" key="9">
    <source>
        <dbReference type="Proteomes" id="UP000009168"/>
    </source>
</evidence>
<name>Q23AH8_TETTS</name>
<dbReference type="GO" id="GO:0000978">
    <property type="term" value="F:RNA polymerase II cis-regulatory region sequence-specific DNA binding"/>
    <property type="evidence" value="ECO:0007669"/>
    <property type="project" value="TreeGrafter"/>
</dbReference>
<feature type="region of interest" description="Disordered" evidence="5">
    <location>
        <begin position="601"/>
        <end position="625"/>
    </location>
</feature>
<protein>
    <submittedName>
        <fullName evidence="8">Myb-like DNA-binding domain protein</fullName>
    </submittedName>
</protein>
<dbReference type="GO" id="GO:0019185">
    <property type="term" value="C:snRNA-activating protein complex"/>
    <property type="evidence" value="ECO:0007669"/>
    <property type="project" value="TreeGrafter"/>
</dbReference>
<feature type="region of interest" description="Disordered" evidence="5">
    <location>
        <begin position="195"/>
        <end position="234"/>
    </location>
</feature>
<evidence type="ECO:0000259" key="7">
    <source>
        <dbReference type="PROSITE" id="PS51294"/>
    </source>
</evidence>
<feature type="domain" description="Myb-like" evidence="6">
    <location>
        <begin position="357"/>
        <end position="419"/>
    </location>
</feature>
<dbReference type="InterPro" id="IPR001005">
    <property type="entry name" value="SANT/Myb"/>
</dbReference>
<feature type="domain" description="Myb-like" evidence="6">
    <location>
        <begin position="294"/>
        <end position="356"/>
    </location>
</feature>
<dbReference type="Pfam" id="PF13921">
    <property type="entry name" value="Myb_DNA-bind_6"/>
    <property type="match status" value="1"/>
</dbReference>
<feature type="domain" description="HTH myb-type" evidence="7">
    <location>
        <begin position="420"/>
        <end position="475"/>
    </location>
</feature>
<dbReference type="SMART" id="SM00717">
    <property type="entry name" value="SANT"/>
    <property type="match status" value="3"/>
</dbReference>
<evidence type="ECO:0000259" key="6">
    <source>
        <dbReference type="PROSITE" id="PS50090"/>
    </source>
</evidence>
<evidence type="ECO:0000256" key="5">
    <source>
        <dbReference type="SAM" id="MobiDB-lite"/>
    </source>
</evidence>
<dbReference type="InterPro" id="IPR051575">
    <property type="entry name" value="Myb-like_DNA-bd"/>
</dbReference>
<gene>
    <name evidence="8" type="ORF">TTHERM_00425810</name>
</gene>
<feature type="compositionally biased region" description="Acidic residues" evidence="5">
    <location>
        <begin position="536"/>
        <end position="545"/>
    </location>
</feature>
<evidence type="ECO:0000256" key="3">
    <source>
        <dbReference type="ARBA" id="ARBA00023163"/>
    </source>
</evidence>
<dbReference type="OrthoDB" id="2143914at2759"/>
<dbReference type="GO" id="GO:0001006">
    <property type="term" value="F:RNA polymerase III type 3 promoter sequence-specific DNA binding"/>
    <property type="evidence" value="ECO:0007669"/>
    <property type="project" value="TreeGrafter"/>
</dbReference>
<dbReference type="Proteomes" id="UP000009168">
    <property type="component" value="Unassembled WGS sequence"/>
</dbReference>
<dbReference type="AlphaFoldDB" id="Q23AH8"/>
<evidence type="ECO:0000313" key="8">
    <source>
        <dbReference type="EMBL" id="EAR93514.2"/>
    </source>
</evidence>
<dbReference type="HOGENOM" id="CLU_291118_0_0_1"/>
<reference evidence="9" key="1">
    <citation type="journal article" date="2006" name="PLoS Biol.">
        <title>Macronuclear genome sequence of the ciliate Tetrahymena thermophila, a model eukaryote.</title>
        <authorList>
            <person name="Eisen J.A."/>
            <person name="Coyne R.S."/>
            <person name="Wu M."/>
            <person name="Wu D."/>
            <person name="Thiagarajan M."/>
            <person name="Wortman J.R."/>
            <person name="Badger J.H."/>
            <person name="Ren Q."/>
            <person name="Amedeo P."/>
            <person name="Jones K.M."/>
            <person name="Tallon L.J."/>
            <person name="Delcher A.L."/>
            <person name="Salzberg S.L."/>
            <person name="Silva J.C."/>
            <person name="Haas B.J."/>
            <person name="Majoros W.H."/>
            <person name="Farzad M."/>
            <person name="Carlton J.M."/>
            <person name="Smith R.K. Jr."/>
            <person name="Garg J."/>
            <person name="Pearlman R.E."/>
            <person name="Karrer K.M."/>
            <person name="Sun L."/>
            <person name="Manning G."/>
            <person name="Elde N.C."/>
            <person name="Turkewitz A.P."/>
            <person name="Asai D.J."/>
            <person name="Wilkes D.E."/>
            <person name="Wang Y."/>
            <person name="Cai H."/>
            <person name="Collins K."/>
            <person name="Stewart B.A."/>
            <person name="Lee S.R."/>
            <person name="Wilamowska K."/>
            <person name="Weinberg Z."/>
            <person name="Ruzzo W.L."/>
            <person name="Wloga D."/>
            <person name="Gaertig J."/>
            <person name="Frankel J."/>
            <person name="Tsao C.-C."/>
            <person name="Gorovsky M.A."/>
            <person name="Keeling P.J."/>
            <person name="Waller R.F."/>
            <person name="Patron N.J."/>
            <person name="Cherry J.M."/>
            <person name="Stover N.A."/>
            <person name="Krieger C.J."/>
            <person name="del Toro C."/>
            <person name="Ryder H.F."/>
            <person name="Williamson S.C."/>
            <person name="Barbeau R.A."/>
            <person name="Hamilton E.P."/>
            <person name="Orias E."/>
        </authorList>
    </citation>
    <scope>NUCLEOTIDE SEQUENCE [LARGE SCALE GENOMIC DNA]</scope>
    <source>
        <strain evidence="9">SB210</strain>
    </source>
</reference>
<keyword evidence="2 8" id="KW-0238">DNA-binding</keyword>
<feature type="compositionally biased region" description="Polar residues" evidence="5">
    <location>
        <begin position="610"/>
        <end position="620"/>
    </location>
</feature>
<keyword evidence="9" id="KW-1185">Reference proteome</keyword>
<dbReference type="SUPFAM" id="SSF46689">
    <property type="entry name" value="Homeodomain-like"/>
    <property type="match status" value="2"/>
</dbReference>
<dbReference type="InterPro" id="IPR017930">
    <property type="entry name" value="Myb_dom"/>
</dbReference>
<keyword evidence="4" id="KW-0539">Nucleus</keyword>
<dbReference type="PROSITE" id="PS51294">
    <property type="entry name" value="HTH_MYB"/>
    <property type="match status" value="1"/>
</dbReference>
<feature type="region of interest" description="Disordered" evidence="5">
    <location>
        <begin position="533"/>
        <end position="576"/>
    </location>
</feature>
<dbReference type="InterPro" id="IPR009057">
    <property type="entry name" value="Homeodomain-like_sf"/>
</dbReference>
<keyword evidence="1" id="KW-0805">Transcription regulation</keyword>
<sequence>MRMIKKEIEKFDILKKSINYSYLIKIIFAQNNLIRKKAINQSINQFNKAKKTKQKEMSELKRHPAEIADGLSMMSPFHKEIKLDSNQVPGGQYFYQINNNPDMLIRQNFISQTPQGYIMNQQQQQQQQQLFQQSQNQQSQTQAHTIGGNPNQFQQQVLPNSFFQNQFQSQQQQQNQQTQQQFQAPSLMNLSFKPISQQQQTQQQQNNIQIQQQNQPSLQQQYSQQSSDSSENIRKSGEKALQYFQTFLQLTQNISDADLNLDFVKDLYTIKMDNLPTSKEMHDSYQKIVSKQGYSKQQKKNWNDQETNLLVWIILKSCVFKRIDFRAISDDVWEDIASMMVGRTSEQCKLKWLSMSKLNLQQQPWSEEEDNILRMIIKEYEQKNKQNKWSEIAVKLNQLSHKNVFRQGKQCRERWNNHLDPAINRGPWNYEEELKMLKLVLEKGKRWSEISKNMKSSRTENAVKNRYNSLIKKEKLSSSSNNLSSMNDLKSNNQDIGEGEKQQILLLIEKLESRIKNGFSLINASSNTLKHNHDQIEEEQDEDTQNQDKQYNEDDEDDDEDDEDHQQSQSMQSQALNSYQIKTEEGNHFNQAQLQQQSLFSNNSKSQNSPESMQQTTVKQKNLPKKNVLQSKQALFQMVESEAKTKSEQTLNQSDVESATKLSSSALSNQNSGGIFKPINQEININGEMNLFGFNIQNNNNNNNNNLKSQINEETISENNSPNMNGKILIQQQQAFPGFMGINSKPGSKRVSLNNPGAIFMEQVKLPSTPLLSGFNHYDLKSQVQQNEVFIKSVTKKNLKKEEFEEEISKSQLVYVDKNTKEIFVINPAFIQHKIQEDFTKNIQLLNSFLQNQESISTPQQHGVNISYAANPNTVQGSAASISMFLNTPPLQAQSVNQLANCSQLGQIVPGEQTPTIFQYYNNLHPTISNSNLGNNSPSVFFMQYSNNNTPNQLGLAQITPQNNMHQQRMINQMPLHQIMHSHNIQNSPNSSEFVKNNNNTNVLQTAAMLNKQLIHQDVQQFSGNTNNLINTNQIQ</sequence>
<dbReference type="PANTHER" id="PTHR46621:SF1">
    <property type="entry name" value="SNRNA-ACTIVATING PROTEIN COMPLEX SUBUNIT 4"/>
    <property type="match status" value="1"/>
</dbReference>
<feature type="compositionally biased region" description="Low complexity" evidence="5">
    <location>
        <begin position="128"/>
        <end position="142"/>
    </location>
</feature>
<dbReference type="GeneID" id="7845649"/>
<feature type="compositionally biased region" description="Low complexity" evidence="5">
    <location>
        <begin position="195"/>
        <end position="230"/>
    </location>
</feature>
<dbReference type="KEGG" id="tet:TTHERM_00425810"/>
<feature type="compositionally biased region" description="Acidic residues" evidence="5">
    <location>
        <begin position="553"/>
        <end position="564"/>
    </location>
</feature>
<dbReference type="GO" id="GO:0042795">
    <property type="term" value="P:snRNA transcription by RNA polymerase II"/>
    <property type="evidence" value="ECO:0007669"/>
    <property type="project" value="TreeGrafter"/>
</dbReference>
<feature type="compositionally biased region" description="Low complexity" evidence="5">
    <location>
        <begin position="477"/>
        <end position="493"/>
    </location>
</feature>
<feature type="region of interest" description="Disordered" evidence="5">
    <location>
        <begin position="128"/>
        <end position="154"/>
    </location>
</feature>
<keyword evidence="3" id="KW-0804">Transcription</keyword>
<feature type="compositionally biased region" description="Polar residues" evidence="5">
    <location>
        <begin position="567"/>
        <end position="576"/>
    </location>
</feature>
<feature type="region of interest" description="Disordered" evidence="5">
    <location>
        <begin position="473"/>
        <end position="495"/>
    </location>
</feature>
<evidence type="ECO:0000256" key="2">
    <source>
        <dbReference type="ARBA" id="ARBA00023125"/>
    </source>
</evidence>
<dbReference type="Gene3D" id="1.10.10.60">
    <property type="entry name" value="Homeodomain-like"/>
    <property type="match status" value="3"/>
</dbReference>
<organism evidence="8 9">
    <name type="scientific">Tetrahymena thermophila (strain SB210)</name>
    <dbReference type="NCBI Taxonomy" id="312017"/>
    <lineage>
        <taxon>Eukaryota</taxon>
        <taxon>Sar</taxon>
        <taxon>Alveolata</taxon>
        <taxon>Ciliophora</taxon>
        <taxon>Intramacronucleata</taxon>
        <taxon>Oligohymenophorea</taxon>
        <taxon>Hymenostomatida</taxon>
        <taxon>Tetrahymenina</taxon>
        <taxon>Tetrahymenidae</taxon>
        <taxon>Tetrahymena</taxon>
    </lineage>
</organism>
<dbReference type="RefSeq" id="XP_001013759.2">
    <property type="nucleotide sequence ID" value="XM_001013759.2"/>
</dbReference>
<dbReference type="STRING" id="312017.Q23AH8"/>
<dbReference type="EMBL" id="GG662724">
    <property type="protein sequence ID" value="EAR93514.2"/>
    <property type="molecule type" value="Genomic_DNA"/>
</dbReference>
<dbReference type="InParanoid" id="Q23AH8"/>
<dbReference type="PANTHER" id="PTHR46621">
    <property type="entry name" value="SNRNA-ACTIVATING PROTEIN COMPLEX SUBUNIT 4"/>
    <property type="match status" value="1"/>
</dbReference>